<gene>
    <name evidence="1" type="ORF">LCGC14_1473990</name>
</gene>
<dbReference type="InterPro" id="IPR012337">
    <property type="entry name" value="RNaseH-like_sf"/>
</dbReference>
<dbReference type="AlphaFoldDB" id="A0A0F9MD79"/>
<name>A0A0F9MD79_9ZZZZ</name>
<dbReference type="GO" id="GO:0003676">
    <property type="term" value="F:nucleic acid binding"/>
    <property type="evidence" value="ECO:0007669"/>
    <property type="project" value="InterPro"/>
</dbReference>
<proteinExistence type="predicted"/>
<reference evidence="1" key="1">
    <citation type="journal article" date="2015" name="Nature">
        <title>Complex archaea that bridge the gap between prokaryotes and eukaryotes.</title>
        <authorList>
            <person name="Spang A."/>
            <person name="Saw J.H."/>
            <person name="Jorgensen S.L."/>
            <person name="Zaremba-Niedzwiedzka K."/>
            <person name="Martijn J."/>
            <person name="Lind A.E."/>
            <person name="van Eijk R."/>
            <person name="Schleper C."/>
            <person name="Guy L."/>
            <person name="Ettema T.J."/>
        </authorList>
    </citation>
    <scope>NUCLEOTIDE SEQUENCE</scope>
</reference>
<dbReference type="SUPFAM" id="SSF53098">
    <property type="entry name" value="Ribonuclease H-like"/>
    <property type="match status" value="1"/>
</dbReference>
<organism evidence="1">
    <name type="scientific">marine sediment metagenome</name>
    <dbReference type="NCBI Taxonomy" id="412755"/>
    <lineage>
        <taxon>unclassified sequences</taxon>
        <taxon>metagenomes</taxon>
        <taxon>ecological metagenomes</taxon>
    </lineage>
</organism>
<accession>A0A0F9MD79</accession>
<protein>
    <submittedName>
        <fullName evidence="1">Uncharacterized protein</fullName>
    </submittedName>
</protein>
<evidence type="ECO:0000313" key="1">
    <source>
        <dbReference type="EMBL" id="KKM67157.1"/>
    </source>
</evidence>
<dbReference type="InterPro" id="IPR036397">
    <property type="entry name" value="RNaseH_sf"/>
</dbReference>
<comment type="caution">
    <text evidence="1">The sequence shown here is derived from an EMBL/GenBank/DDBJ whole genome shotgun (WGS) entry which is preliminary data.</text>
</comment>
<dbReference type="CDD" id="cd22992">
    <property type="entry name" value="MOC1"/>
    <property type="match status" value="1"/>
</dbReference>
<dbReference type="EMBL" id="LAZR01010399">
    <property type="protein sequence ID" value="KKM67157.1"/>
    <property type="molecule type" value="Genomic_DNA"/>
</dbReference>
<sequence length="213" mass="23187">MIPMIVNFNSPPPIGRLWVGVDPGFQGAIGIIDSYGKYVACVDMPVVGASGRKQEFNVPLLCSIVRNLSQWKIERVVVEFPATRPGEAPESAKRFGVGLGLLWGIFAANGLPIERVAPNKWKGRLGLIGKAGQAQASKLQAVEMAERFIRDIPVGLLRGPRGGLKDGRAEAFLIAWEALTCSADGLRKQPKDVRLARMLFGSKRRRSRGENAL</sequence>
<dbReference type="Gene3D" id="3.30.420.10">
    <property type="entry name" value="Ribonuclease H-like superfamily/Ribonuclease H"/>
    <property type="match status" value="1"/>
</dbReference>